<dbReference type="Proteomes" id="UP001254848">
    <property type="component" value="Unassembled WGS sequence"/>
</dbReference>
<comment type="caution">
    <text evidence="2">The sequence shown here is derived from an EMBL/GenBank/DDBJ whole genome shotgun (WGS) entry which is preliminary data.</text>
</comment>
<dbReference type="Pfam" id="PF10991">
    <property type="entry name" value="Enc34_ssDNA-bd"/>
    <property type="match status" value="1"/>
</dbReference>
<dbReference type="SUPFAM" id="SSF50249">
    <property type="entry name" value="Nucleic acid-binding proteins"/>
    <property type="match status" value="1"/>
</dbReference>
<dbReference type="Gene3D" id="2.40.50.140">
    <property type="entry name" value="Nucleic acid-binding proteins"/>
    <property type="match status" value="1"/>
</dbReference>
<evidence type="ECO:0000313" key="2">
    <source>
        <dbReference type="EMBL" id="MDT8900047.1"/>
    </source>
</evidence>
<keyword evidence="3" id="KW-1185">Reference proteome</keyword>
<dbReference type="EMBL" id="JAUOZS010000001">
    <property type="protein sequence ID" value="MDT8900047.1"/>
    <property type="molecule type" value="Genomic_DNA"/>
</dbReference>
<feature type="region of interest" description="Disordered" evidence="1">
    <location>
        <begin position="160"/>
        <end position="186"/>
    </location>
</feature>
<dbReference type="RefSeq" id="WP_413778607.1">
    <property type="nucleotide sequence ID" value="NZ_JAUOZS010000001.1"/>
</dbReference>
<proteinExistence type="predicted"/>
<feature type="compositionally biased region" description="Acidic residues" evidence="1">
    <location>
        <begin position="173"/>
        <end position="186"/>
    </location>
</feature>
<dbReference type="InterPro" id="IPR022595">
    <property type="entry name" value="Enc34_ssDNA-bd"/>
</dbReference>
<name>A0ABU3NV80_9FIRM</name>
<reference evidence="2 3" key="1">
    <citation type="submission" date="2023-07" db="EMBL/GenBank/DDBJ databases">
        <title>The novel representative of Negativicutes class, Anaeroselena agilis gen. nov. sp. nov.</title>
        <authorList>
            <person name="Prokofeva M.I."/>
            <person name="Elcheninov A.G."/>
            <person name="Klyukina A."/>
            <person name="Kublanov I.V."/>
            <person name="Frolov E.N."/>
            <person name="Podosokorskaya O.A."/>
        </authorList>
    </citation>
    <scope>NUCLEOTIDE SEQUENCE [LARGE SCALE GENOMIC DNA]</scope>
    <source>
        <strain evidence="2 3">4137-cl</strain>
    </source>
</reference>
<gene>
    <name evidence="2" type="ORF">Q4T40_02200</name>
</gene>
<evidence type="ECO:0000256" key="1">
    <source>
        <dbReference type="SAM" id="MobiDB-lite"/>
    </source>
</evidence>
<sequence>MAVKPQPTKLVTGKVRLSYAFLTAPKKNDAGEDVWSCQVLIPKSDTATIEKYKACIAAVKASPAAVGKWGGKVPGELKLPLRDGDASADEFPERKGCWFFNANAYEAPKLVDANLQPIMDASEIYSGIYGRVSVNFFAFNNSGNKGIGVGLNSVQKLKDGEPLGGVRSKPEEDFGDGFEDDDDFLD</sequence>
<organism evidence="2 3">
    <name type="scientific">Anaeroselena agilis</name>
    <dbReference type="NCBI Taxonomy" id="3063788"/>
    <lineage>
        <taxon>Bacteria</taxon>
        <taxon>Bacillati</taxon>
        <taxon>Bacillota</taxon>
        <taxon>Negativicutes</taxon>
        <taxon>Acetonemataceae</taxon>
        <taxon>Anaeroselena</taxon>
    </lineage>
</organism>
<protein>
    <submittedName>
        <fullName evidence="2">DUF2815 family protein</fullName>
    </submittedName>
</protein>
<accession>A0ABU3NV80</accession>
<dbReference type="InterPro" id="IPR012340">
    <property type="entry name" value="NA-bd_OB-fold"/>
</dbReference>
<evidence type="ECO:0000313" key="3">
    <source>
        <dbReference type="Proteomes" id="UP001254848"/>
    </source>
</evidence>